<organism evidence="1">
    <name type="scientific">Orpheovirus IHUMI-LCC2</name>
    <dbReference type="NCBI Taxonomy" id="2023057"/>
    <lineage>
        <taxon>Viruses</taxon>
        <taxon>Varidnaviria</taxon>
        <taxon>Bamfordvirae</taxon>
        <taxon>Nucleocytoviricota</taxon>
        <taxon>Megaviricetes</taxon>
        <taxon>Pimascovirales</taxon>
        <taxon>Ocovirineae</taxon>
        <taxon>Orpheoviridae</taxon>
        <taxon>Alphaorpheovirus</taxon>
        <taxon>Alphaorpheovirus massiliense</taxon>
    </lineage>
</organism>
<dbReference type="RefSeq" id="YP_009448827.1">
    <property type="nucleotide sequence ID" value="NC_036594.1"/>
</dbReference>
<dbReference type="Proteomes" id="UP000236316">
    <property type="component" value="Segment"/>
</dbReference>
<evidence type="ECO:0000313" key="1">
    <source>
        <dbReference type="EMBL" id="SNW62525.1"/>
    </source>
</evidence>
<accession>A0A2I2L4P5</accession>
<protein>
    <submittedName>
        <fullName evidence="1">Uncharacterized protein</fullName>
    </submittedName>
</protein>
<dbReference type="GeneID" id="35382430"/>
<dbReference type="KEGG" id="vg:35382430"/>
<reference evidence="1" key="1">
    <citation type="submission" date="2017-08" db="EMBL/GenBank/DDBJ databases">
        <authorList>
            <consortium name="Urmite Genomes"/>
        </authorList>
    </citation>
    <scope>NUCLEOTIDE SEQUENCE [LARGE SCALE GENOMIC DNA]</scope>
    <source>
        <strain evidence="1">IHUMI-LCC2</strain>
    </source>
</reference>
<sequence length="194" mass="23120">MYNKLEDIYHKYKDEMLNKENISALLIECRSAYERMLAHIWANSKGMKHSACIYNDFAENSLFICKECKRGRYQEDIDMIEDYSTISGSIYGYYWRCKKCDSVHISEYPEEERTYIVKDFYNCVAVGFNLPEKIGNKVETDRTKKNKYIVNRRKNEEVKDLSNEINSTFRHINIKHIILTEEEKDKINGLHIIE</sequence>
<keyword evidence="2" id="KW-1185">Reference proteome</keyword>
<gene>
    <name evidence="1" type="ORF">ORPV_621</name>
</gene>
<proteinExistence type="predicted"/>
<name>A0A2I2L4P5_9VIRU</name>
<evidence type="ECO:0000313" key="2">
    <source>
        <dbReference type="Proteomes" id="UP000236316"/>
    </source>
</evidence>
<dbReference type="EMBL" id="LT906555">
    <property type="protein sequence ID" value="SNW62525.1"/>
    <property type="molecule type" value="Genomic_DNA"/>
</dbReference>